<dbReference type="InterPro" id="IPR011990">
    <property type="entry name" value="TPR-like_helical_dom_sf"/>
</dbReference>
<dbReference type="PROSITE" id="PS51375">
    <property type="entry name" value="PPR"/>
    <property type="match status" value="3"/>
</dbReference>
<evidence type="ECO:0000256" key="4">
    <source>
        <dbReference type="SAM" id="MobiDB-lite"/>
    </source>
</evidence>
<dbReference type="GO" id="GO:0008270">
    <property type="term" value="F:zinc ion binding"/>
    <property type="evidence" value="ECO:0007669"/>
    <property type="project" value="InterPro"/>
</dbReference>
<dbReference type="InterPro" id="IPR046960">
    <property type="entry name" value="PPR_At4g14850-like_plant"/>
</dbReference>
<dbReference type="InterPro" id="IPR046848">
    <property type="entry name" value="E_motif"/>
</dbReference>
<organism evidence="6 7">
    <name type="scientific">Vanilla planifolia</name>
    <name type="common">Vanilla</name>
    <dbReference type="NCBI Taxonomy" id="51239"/>
    <lineage>
        <taxon>Eukaryota</taxon>
        <taxon>Viridiplantae</taxon>
        <taxon>Streptophyta</taxon>
        <taxon>Embryophyta</taxon>
        <taxon>Tracheophyta</taxon>
        <taxon>Spermatophyta</taxon>
        <taxon>Magnoliopsida</taxon>
        <taxon>Liliopsida</taxon>
        <taxon>Asparagales</taxon>
        <taxon>Orchidaceae</taxon>
        <taxon>Vanilloideae</taxon>
        <taxon>Vanilleae</taxon>
        <taxon>Vanilla</taxon>
    </lineage>
</organism>
<feature type="compositionally biased region" description="Low complexity" evidence="4">
    <location>
        <begin position="54"/>
        <end position="68"/>
    </location>
</feature>
<reference evidence="6 7" key="1">
    <citation type="journal article" date="2020" name="Nat. Food">
        <title>A phased Vanilla planifolia genome enables genetic improvement of flavour and production.</title>
        <authorList>
            <person name="Hasing T."/>
            <person name="Tang H."/>
            <person name="Brym M."/>
            <person name="Khazi F."/>
            <person name="Huang T."/>
            <person name="Chambers A.H."/>
        </authorList>
    </citation>
    <scope>NUCLEOTIDE SEQUENCE [LARGE SCALE GENOMIC DNA]</scope>
    <source>
        <tissue evidence="6">Leaf</tissue>
    </source>
</reference>
<protein>
    <recommendedName>
        <fullName evidence="5">DYW domain-containing protein</fullName>
    </recommendedName>
</protein>
<feature type="repeat" description="PPR" evidence="3">
    <location>
        <begin position="439"/>
        <end position="473"/>
    </location>
</feature>
<feature type="domain" description="DYW" evidence="5">
    <location>
        <begin position="654"/>
        <end position="746"/>
    </location>
</feature>
<dbReference type="PANTHER" id="PTHR47926">
    <property type="entry name" value="PENTATRICOPEPTIDE REPEAT-CONTAINING PROTEIN"/>
    <property type="match status" value="1"/>
</dbReference>
<evidence type="ECO:0000256" key="1">
    <source>
        <dbReference type="ARBA" id="ARBA00006643"/>
    </source>
</evidence>
<evidence type="ECO:0000256" key="2">
    <source>
        <dbReference type="ARBA" id="ARBA00022737"/>
    </source>
</evidence>
<name>A0A835PFD6_VANPL</name>
<gene>
    <name evidence="6" type="ORF">HPP92_026399</name>
</gene>
<dbReference type="FunFam" id="1.25.40.10:FF:000325">
    <property type="entry name" value="Pentatricopeptide repeat-containing protein At4g14820"/>
    <property type="match status" value="1"/>
</dbReference>
<evidence type="ECO:0000313" key="6">
    <source>
        <dbReference type="EMBL" id="KAG0451126.1"/>
    </source>
</evidence>
<accession>A0A835PFD6</accession>
<evidence type="ECO:0000259" key="5">
    <source>
        <dbReference type="Pfam" id="PF14432"/>
    </source>
</evidence>
<sequence>MKIQTSSRRNIPATWQRCLFPPSSRWLRQTTTTASITTSFVAPQPQPQPFPSLSNSMPTSSALASSALSPSSSPKCSPFPFPPLPPSTTFSPSSCIAPPLDPRFCHRALRAFSRAGDGPRRALIAYAGMRRADVSVDCFILPTLLRVSAKAVDCGGIAVGREAHGLAIKLGFESDPFVQTALAGVYAAGGLFEDARMVFERMLYRDVVAWKVILDFYYQAGKYNETVKLFEDMKSSGVSPDNVIISTILAACRHTGNLTIGKAIHSYIVKSNVSIDNHIRSALIAMYCSCHSLKTAYKLYKEMHPKNLVASTAMVFGYSKMGKMEIARSIFNKILHKDLVLWTAMISGYAESEQPSEALELFNQMLAMELRPDKITFLSVISACAHLGALDKAKWIHLFVDSNGFSDVLSINNALIDMYAKCGSLSMAQTVFDKMQVKNVISWTSMMTGFGMHGEGSRALELFEEMNATGVEPNAVTFVGLLYACSHSGLVDEGRRLFKAMVHVHKIEPKHEHYGCMVDLLGRAKLVQEAIELIDSMPFPPNVVEWGSLLGACQNHGDVGLGELAAKRLLELDPDHDGAYVLLSNIYAKANQWEKVDEVRKLMKGRDISKERGRSWIEIDGELHEFLVGDESHPKSNEIHKKLHEMVKELEATGYSPDVGSVLVNLEEDERRAAVLFHSEKIALAFGLLVSTPGSCIRITKNLRTCKDCHSFVMLASRIFGREIVLRDRTRFHHFKDGHCSCNNFW</sequence>
<feature type="repeat" description="PPR" evidence="3">
    <location>
        <begin position="206"/>
        <end position="240"/>
    </location>
</feature>
<dbReference type="Pfam" id="PF20431">
    <property type="entry name" value="E_motif"/>
    <property type="match status" value="1"/>
</dbReference>
<dbReference type="AlphaFoldDB" id="A0A835PFD6"/>
<dbReference type="OrthoDB" id="185373at2759"/>
<comment type="similarity">
    <text evidence="1">Belongs to the PPR family. PCMP-H subfamily.</text>
</comment>
<dbReference type="InterPro" id="IPR046849">
    <property type="entry name" value="E2_motif"/>
</dbReference>
<dbReference type="FunFam" id="1.25.40.10:FF:000285">
    <property type="entry name" value="Pentatricopeptide repeat-containing protein, chloroplastic"/>
    <property type="match status" value="1"/>
</dbReference>
<keyword evidence="2" id="KW-0677">Repeat</keyword>
<evidence type="ECO:0000313" key="7">
    <source>
        <dbReference type="Proteomes" id="UP000639772"/>
    </source>
</evidence>
<dbReference type="FunFam" id="1.25.40.10:FF:000348">
    <property type="entry name" value="Pentatricopeptide repeat-containing protein chloroplastic"/>
    <property type="match status" value="1"/>
</dbReference>
<feature type="region of interest" description="Disordered" evidence="4">
    <location>
        <begin position="40"/>
        <end position="68"/>
    </location>
</feature>
<proteinExistence type="inferred from homology"/>
<dbReference type="Pfam" id="PF01535">
    <property type="entry name" value="PPR"/>
    <property type="match status" value="3"/>
</dbReference>
<dbReference type="InterPro" id="IPR002885">
    <property type="entry name" value="PPR_rpt"/>
</dbReference>
<comment type="caution">
    <text evidence="6">The sequence shown here is derived from an EMBL/GenBank/DDBJ whole genome shotgun (WGS) entry which is preliminary data.</text>
</comment>
<dbReference type="Pfam" id="PF14432">
    <property type="entry name" value="DYW_deaminase"/>
    <property type="match status" value="1"/>
</dbReference>
<dbReference type="GO" id="GO:0003723">
    <property type="term" value="F:RNA binding"/>
    <property type="evidence" value="ECO:0007669"/>
    <property type="project" value="InterPro"/>
</dbReference>
<feature type="repeat" description="PPR" evidence="3">
    <location>
        <begin position="338"/>
        <end position="372"/>
    </location>
</feature>
<dbReference type="Pfam" id="PF13041">
    <property type="entry name" value="PPR_2"/>
    <property type="match status" value="3"/>
</dbReference>
<dbReference type="InterPro" id="IPR032867">
    <property type="entry name" value="DYW_dom"/>
</dbReference>
<dbReference type="Proteomes" id="UP000639772">
    <property type="component" value="Unassembled WGS sequence"/>
</dbReference>
<dbReference type="PANTHER" id="PTHR47926:SF347">
    <property type="entry name" value="PENTATRICOPEPTIDE REPEAT-CONTAINING PROTEIN"/>
    <property type="match status" value="1"/>
</dbReference>
<dbReference type="GO" id="GO:0009451">
    <property type="term" value="P:RNA modification"/>
    <property type="evidence" value="ECO:0007669"/>
    <property type="project" value="InterPro"/>
</dbReference>
<dbReference type="Pfam" id="PF20430">
    <property type="entry name" value="Eplus_motif"/>
    <property type="match status" value="1"/>
</dbReference>
<dbReference type="SUPFAM" id="SSF48452">
    <property type="entry name" value="TPR-like"/>
    <property type="match status" value="1"/>
</dbReference>
<dbReference type="EMBL" id="JADCNM010000079">
    <property type="protein sequence ID" value="KAG0451126.1"/>
    <property type="molecule type" value="Genomic_DNA"/>
</dbReference>
<dbReference type="Gene3D" id="1.25.40.10">
    <property type="entry name" value="Tetratricopeptide repeat domain"/>
    <property type="match status" value="3"/>
</dbReference>
<dbReference type="NCBIfam" id="TIGR00756">
    <property type="entry name" value="PPR"/>
    <property type="match status" value="3"/>
</dbReference>
<evidence type="ECO:0000256" key="3">
    <source>
        <dbReference type="PROSITE-ProRule" id="PRU00708"/>
    </source>
</evidence>